<organism evidence="2 3">
    <name type="scientific">Cercophora newfieldiana</name>
    <dbReference type="NCBI Taxonomy" id="92897"/>
    <lineage>
        <taxon>Eukaryota</taxon>
        <taxon>Fungi</taxon>
        <taxon>Dikarya</taxon>
        <taxon>Ascomycota</taxon>
        <taxon>Pezizomycotina</taxon>
        <taxon>Sordariomycetes</taxon>
        <taxon>Sordariomycetidae</taxon>
        <taxon>Sordariales</taxon>
        <taxon>Lasiosphaeriaceae</taxon>
        <taxon>Cercophora</taxon>
    </lineage>
</organism>
<dbReference type="EMBL" id="JAULSV010000001">
    <property type="protein sequence ID" value="KAK0657773.1"/>
    <property type="molecule type" value="Genomic_DNA"/>
</dbReference>
<sequence>MRALLRSAAICACLLNVALAVTPVDGESMSKMVKAGGANLALAAQPMWFFSRAKGNPSCYPTSAIDAHGSQKPAAPLCAYPDTGCGCRQAGVKVGRPGPRFPVYYSFKQCNETELRVAYNLFYEKDGCSPEGLAGHPYDWERAIVVWGKGGDTKWVPSQLMLSQHNGYQTLSWGEIKNTFKTGDGKRARGGKDGHRNRDHAKVYVSWSKHAQYDTRKTGWYDLLSQVTGLAYRSDDWWYFPVKGDYVLADPSTKIGQKIAGFEWGFAESFPGKVHEGLCEAT</sequence>
<evidence type="ECO:0000313" key="2">
    <source>
        <dbReference type="EMBL" id="KAK0657773.1"/>
    </source>
</evidence>
<reference evidence="2" key="1">
    <citation type="submission" date="2023-06" db="EMBL/GenBank/DDBJ databases">
        <title>Genome-scale phylogeny and comparative genomics of the fungal order Sordariales.</title>
        <authorList>
            <consortium name="Lawrence Berkeley National Laboratory"/>
            <person name="Hensen N."/>
            <person name="Bonometti L."/>
            <person name="Westerberg I."/>
            <person name="Brannstrom I.O."/>
            <person name="Guillou S."/>
            <person name="Cros-Aarteil S."/>
            <person name="Calhoun S."/>
            <person name="Haridas S."/>
            <person name="Kuo A."/>
            <person name="Mondo S."/>
            <person name="Pangilinan J."/>
            <person name="Riley R."/>
            <person name="Labutti K."/>
            <person name="Andreopoulos B."/>
            <person name="Lipzen A."/>
            <person name="Chen C."/>
            <person name="Yanf M."/>
            <person name="Daum C."/>
            <person name="Ng V."/>
            <person name="Clum A."/>
            <person name="Steindorff A."/>
            <person name="Ohm R."/>
            <person name="Martin F."/>
            <person name="Silar P."/>
            <person name="Natvig D."/>
            <person name="Lalanne C."/>
            <person name="Gautier V."/>
            <person name="Ament-Velasquez S.L."/>
            <person name="Kruys A."/>
            <person name="Hutchinson M.I."/>
            <person name="Powell A.J."/>
            <person name="Barry K."/>
            <person name="Miller A.N."/>
            <person name="Grigoriev I.V."/>
            <person name="Debuchy R."/>
            <person name="Gladieux P."/>
            <person name="Thoren M.H."/>
            <person name="Johannesson H."/>
        </authorList>
    </citation>
    <scope>NUCLEOTIDE SEQUENCE</scope>
    <source>
        <strain evidence="2">SMH2532-1</strain>
    </source>
</reference>
<dbReference type="Pfam" id="PF05630">
    <property type="entry name" value="NPP1"/>
    <property type="match status" value="1"/>
</dbReference>
<comment type="caution">
    <text evidence="2">The sequence shown here is derived from an EMBL/GenBank/DDBJ whole genome shotgun (WGS) entry which is preliminary data.</text>
</comment>
<proteinExistence type="predicted"/>
<evidence type="ECO:0008006" key="4">
    <source>
        <dbReference type="Google" id="ProtNLM"/>
    </source>
</evidence>
<dbReference type="AlphaFoldDB" id="A0AA40D239"/>
<dbReference type="Proteomes" id="UP001174936">
    <property type="component" value="Unassembled WGS sequence"/>
</dbReference>
<evidence type="ECO:0000313" key="3">
    <source>
        <dbReference type="Proteomes" id="UP001174936"/>
    </source>
</evidence>
<accession>A0AA40D239</accession>
<feature type="signal peptide" evidence="1">
    <location>
        <begin position="1"/>
        <end position="20"/>
    </location>
</feature>
<dbReference type="InterPro" id="IPR008701">
    <property type="entry name" value="NPP1"/>
</dbReference>
<feature type="chain" id="PRO_5041352573" description="Necrosis inducing protein (NPP1)" evidence="1">
    <location>
        <begin position="21"/>
        <end position="282"/>
    </location>
</feature>
<protein>
    <recommendedName>
        <fullName evidence="4">Necrosis inducing protein (NPP1)</fullName>
    </recommendedName>
</protein>
<keyword evidence="1" id="KW-0732">Signal</keyword>
<evidence type="ECO:0000256" key="1">
    <source>
        <dbReference type="SAM" id="SignalP"/>
    </source>
</evidence>
<name>A0AA40D239_9PEZI</name>
<keyword evidence="3" id="KW-1185">Reference proteome</keyword>
<gene>
    <name evidence="2" type="ORF">B0T16DRAFT_315062</name>
</gene>